<feature type="chain" id="PRO_5040865624" evidence="1">
    <location>
        <begin position="20"/>
        <end position="100"/>
    </location>
</feature>
<comment type="caution">
    <text evidence="2">The sequence shown here is derived from an EMBL/GenBank/DDBJ whole genome shotgun (WGS) entry which is preliminary data.</text>
</comment>
<evidence type="ECO:0000256" key="1">
    <source>
        <dbReference type="SAM" id="SignalP"/>
    </source>
</evidence>
<proteinExistence type="predicted"/>
<dbReference type="Proteomes" id="UP001138661">
    <property type="component" value="Unassembled WGS sequence"/>
</dbReference>
<evidence type="ECO:0000313" key="2">
    <source>
        <dbReference type="EMBL" id="MBW4707753.1"/>
    </source>
</evidence>
<name>A0A9X1FVQ5_9RHOB</name>
<organism evidence="2 3">
    <name type="scientific">Roseobacter insulae</name>
    <dbReference type="NCBI Taxonomy" id="2859783"/>
    <lineage>
        <taxon>Bacteria</taxon>
        <taxon>Pseudomonadati</taxon>
        <taxon>Pseudomonadota</taxon>
        <taxon>Alphaproteobacteria</taxon>
        <taxon>Rhodobacterales</taxon>
        <taxon>Roseobacteraceae</taxon>
        <taxon>Roseobacter</taxon>
    </lineage>
</organism>
<keyword evidence="3" id="KW-1185">Reference proteome</keyword>
<protein>
    <submittedName>
        <fullName evidence="2">Uncharacterized protein</fullName>
    </submittedName>
</protein>
<gene>
    <name evidence="2" type="ORF">KX928_08130</name>
</gene>
<sequence length="100" mass="11398">MLRFVLTVALAVIAVPAVAQSEKEVSCGYQADVVEAIKQARLDRVAERKLPEVLAQNATWPEKYNNIIPIIAPSIYEKKRSDLREEDLATWWREQCMALK</sequence>
<dbReference type="RefSeq" id="WP_219500858.1">
    <property type="nucleotide sequence ID" value="NZ_JAHXDN010000002.1"/>
</dbReference>
<keyword evidence="1" id="KW-0732">Signal</keyword>
<reference evidence="2" key="1">
    <citation type="submission" date="2021-07" db="EMBL/GenBank/DDBJ databases">
        <title>Roseobacter insulae sp. nov., isolated from a tidal flat.</title>
        <authorList>
            <person name="Park S."/>
            <person name="Yoon J.-H."/>
        </authorList>
    </citation>
    <scope>NUCLEOTIDE SEQUENCE</scope>
    <source>
        <strain evidence="2">YSTF-M11</strain>
    </source>
</reference>
<evidence type="ECO:0000313" key="3">
    <source>
        <dbReference type="Proteomes" id="UP001138661"/>
    </source>
</evidence>
<feature type="signal peptide" evidence="1">
    <location>
        <begin position="1"/>
        <end position="19"/>
    </location>
</feature>
<dbReference type="EMBL" id="JAHXDN010000002">
    <property type="protein sequence ID" value="MBW4707753.1"/>
    <property type="molecule type" value="Genomic_DNA"/>
</dbReference>
<accession>A0A9X1FVQ5</accession>
<dbReference type="AlphaFoldDB" id="A0A9X1FVQ5"/>